<gene>
    <name evidence="1" type="ORF">DEBURN_LOCUS11856</name>
</gene>
<reference evidence="1" key="1">
    <citation type="submission" date="2021-06" db="EMBL/GenBank/DDBJ databases">
        <authorList>
            <person name="Kallberg Y."/>
            <person name="Tangrot J."/>
            <person name="Rosling A."/>
        </authorList>
    </citation>
    <scope>NUCLEOTIDE SEQUENCE</scope>
    <source>
        <strain evidence="1">AZ414A</strain>
    </source>
</reference>
<name>A0A9N9HC03_9GLOM</name>
<sequence length="66" mass="7588">MSSGYEELSSYLKQSGTKSLNYFLHHYRDAIVTTTQADSRWRDLDDSWASNFINVARRLGKDLSGQ</sequence>
<organism evidence="1 2">
    <name type="scientific">Diversispora eburnea</name>
    <dbReference type="NCBI Taxonomy" id="1213867"/>
    <lineage>
        <taxon>Eukaryota</taxon>
        <taxon>Fungi</taxon>
        <taxon>Fungi incertae sedis</taxon>
        <taxon>Mucoromycota</taxon>
        <taxon>Glomeromycotina</taxon>
        <taxon>Glomeromycetes</taxon>
        <taxon>Diversisporales</taxon>
        <taxon>Diversisporaceae</taxon>
        <taxon>Diversispora</taxon>
    </lineage>
</organism>
<accession>A0A9N9HC03</accession>
<dbReference type="AlphaFoldDB" id="A0A9N9HC03"/>
<dbReference type="Proteomes" id="UP000789706">
    <property type="component" value="Unassembled WGS sequence"/>
</dbReference>
<comment type="caution">
    <text evidence="1">The sequence shown here is derived from an EMBL/GenBank/DDBJ whole genome shotgun (WGS) entry which is preliminary data.</text>
</comment>
<keyword evidence="2" id="KW-1185">Reference proteome</keyword>
<evidence type="ECO:0000313" key="2">
    <source>
        <dbReference type="Proteomes" id="UP000789706"/>
    </source>
</evidence>
<protein>
    <submittedName>
        <fullName evidence="1">7374_t:CDS:1</fullName>
    </submittedName>
</protein>
<evidence type="ECO:0000313" key="1">
    <source>
        <dbReference type="EMBL" id="CAG8664063.1"/>
    </source>
</evidence>
<feature type="non-terminal residue" evidence="1">
    <location>
        <position position="66"/>
    </location>
</feature>
<dbReference type="OrthoDB" id="2427179at2759"/>
<dbReference type="EMBL" id="CAJVPK010008962">
    <property type="protein sequence ID" value="CAG8664063.1"/>
    <property type="molecule type" value="Genomic_DNA"/>
</dbReference>
<proteinExistence type="predicted"/>